<feature type="transmembrane region" description="Helical" evidence="1">
    <location>
        <begin position="12"/>
        <end position="33"/>
    </location>
</feature>
<dbReference type="Proteomes" id="UP000640912">
    <property type="component" value="Unassembled WGS sequence"/>
</dbReference>
<evidence type="ECO:0000256" key="1">
    <source>
        <dbReference type="SAM" id="Phobius"/>
    </source>
</evidence>
<reference evidence="2 3" key="1">
    <citation type="journal article" date="2021" name="Microorganisms">
        <title>Dual Inhibition of Salmonella enterica and Clostridium perfringens by New Probiotic Candidates Isolated from Chicken Intestinal Mucosa.</title>
        <authorList>
            <person name="Lone A."/>
            <person name="Mottawea W."/>
            <person name="Ait Chait Y."/>
            <person name="Hammami R."/>
        </authorList>
    </citation>
    <scope>NUCLEOTIDE SEQUENCE [LARGE SCALE GENOMIC DNA]</scope>
    <source>
        <strain evidence="2 3">A12</strain>
    </source>
</reference>
<proteinExistence type="predicted"/>
<keyword evidence="1" id="KW-0472">Membrane</keyword>
<feature type="transmembrane region" description="Helical" evidence="1">
    <location>
        <begin position="39"/>
        <end position="57"/>
    </location>
</feature>
<evidence type="ECO:0000313" key="3">
    <source>
        <dbReference type="Proteomes" id="UP000640912"/>
    </source>
</evidence>
<evidence type="ECO:0000313" key="2">
    <source>
        <dbReference type="EMBL" id="MBL1072743.1"/>
    </source>
</evidence>
<keyword evidence="1" id="KW-1133">Transmembrane helix</keyword>
<dbReference type="EMBL" id="JAEHNR010000127">
    <property type="protein sequence ID" value="MBL1072743.1"/>
    <property type="molecule type" value="Genomic_DNA"/>
</dbReference>
<keyword evidence="3" id="KW-1185">Reference proteome</keyword>
<name>A0ABS1M0Q3_9LACO</name>
<comment type="caution">
    <text evidence="2">The sequence shown here is derived from an EMBL/GenBank/DDBJ whole genome shotgun (WGS) entry which is preliminary data.</text>
</comment>
<sequence>MKEKFLSVLYRINIVILIFAFIFGLYKVAINFINHTSYLLSWLTFVSGLLGLFLVCFQIREQQNEHQANLKIYATLKRPLFSTKDSLDIQGLILHIIPVNIGLVSGSYRMLGICKETDWKKYLLPELKKIKKGKIANYGIFSEKMFYDSKDIISKESTYLKEDPKDINDLTGTELLFPKNREVFKLVQPKGVGDIKDFKMESIQKTLKLENYIPVKLVIVYLDPRFVPYIAKIKVTPTNAILEI</sequence>
<gene>
    <name evidence="2" type="ORF">JEM47_09955</name>
</gene>
<keyword evidence="1" id="KW-0812">Transmembrane</keyword>
<protein>
    <submittedName>
        <fullName evidence="2">Uncharacterized protein</fullName>
    </submittedName>
</protein>
<organism evidence="2 3">
    <name type="scientific">Lactobacillus kitasatonis</name>
    <dbReference type="NCBI Taxonomy" id="237446"/>
    <lineage>
        <taxon>Bacteria</taxon>
        <taxon>Bacillati</taxon>
        <taxon>Bacillota</taxon>
        <taxon>Bacilli</taxon>
        <taxon>Lactobacillales</taxon>
        <taxon>Lactobacillaceae</taxon>
        <taxon>Lactobacillus</taxon>
    </lineage>
</organism>
<accession>A0ABS1M0Q3</accession>
<dbReference type="RefSeq" id="WP_202018709.1">
    <property type="nucleotide sequence ID" value="NZ_JAEHNR010000127.1"/>
</dbReference>